<keyword evidence="1" id="KW-0227">DNA damage</keyword>
<accession>A0ABX1JUX4</accession>
<feature type="domain" description="PD-(D/E)XK endonuclease-like" evidence="4">
    <location>
        <begin position="16"/>
        <end position="271"/>
    </location>
</feature>
<dbReference type="InterPro" id="IPR011604">
    <property type="entry name" value="PDDEXK-like_dom_sf"/>
</dbReference>
<dbReference type="InterPro" id="IPR038726">
    <property type="entry name" value="PDDEXK_AddAB-type"/>
</dbReference>
<sequence>MTISTPQPQPSAPSYVSATLLATYRACPLRAAYGMDPQWRHLRRSGLRTALGTAAHAVAARAGAGMSFDVVWDQETTKARTKLAQEWAPATPPAVNNWPGAALTRAKLAKGWKSGRPQHGPTAFVGPSKKLRTAEASGEVHPPLPWRERWLQPGGSRLAGRPDVVERTDRLRVVDLKTGVWQQSMTDAQRTQLLFYCRLVQLDLGELPTRAAVRTADGEEEEIEVRQSEVLEIERAALRVLDDLQAAAHGAPLEGRPAEDTCATCPFRVACGPFLEAYQPDWRCGAVRAGALVAVPTPGASPPLAEADVLLPAWAAGRVRLVGFPIPDDAQPGEIWAFSDFEGHKGTAMARWNTVLAPWSEGRVDASDASHGVAVPFSG</sequence>
<evidence type="ECO:0000256" key="2">
    <source>
        <dbReference type="ARBA" id="ARBA00022806"/>
    </source>
</evidence>
<dbReference type="EMBL" id="JAAXOY010000003">
    <property type="protein sequence ID" value="NKY38111.1"/>
    <property type="molecule type" value="Genomic_DNA"/>
</dbReference>
<protein>
    <submittedName>
        <fullName evidence="5">PD-(D/E)XK nuclease family protein</fullName>
    </submittedName>
</protein>
<evidence type="ECO:0000259" key="4">
    <source>
        <dbReference type="Pfam" id="PF12705"/>
    </source>
</evidence>
<keyword evidence="3" id="KW-0234">DNA repair</keyword>
<comment type="caution">
    <text evidence="5">The sequence shown here is derived from an EMBL/GenBank/DDBJ whole genome shotgun (WGS) entry which is preliminary data.</text>
</comment>
<dbReference type="Pfam" id="PF12705">
    <property type="entry name" value="PDDEXK_1"/>
    <property type="match status" value="1"/>
</dbReference>
<evidence type="ECO:0000313" key="6">
    <source>
        <dbReference type="Proteomes" id="UP000777774"/>
    </source>
</evidence>
<keyword evidence="2" id="KW-0067">ATP-binding</keyword>
<reference evidence="5 6" key="1">
    <citation type="submission" date="2020-04" db="EMBL/GenBank/DDBJ databases">
        <title>MicrobeNet Type strains.</title>
        <authorList>
            <person name="Nicholson A.C."/>
        </authorList>
    </citation>
    <scope>NUCLEOTIDE SEQUENCE [LARGE SCALE GENOMIC DNA]</scope>
    <source>
        <strain evidence="5 6">ATCC BAA-787</strain>
    </source>
</reference>
<proteinExistence type="predicted"/>
<keyword evidence="6" id="KW-1185">Reference proteome</keyword>
<keyword evidence="2" id="KW-0547">Nucleotide-binding</keyword>
<gene>
    <name evidence="5" type="ORF">HGA02_00805</name>
</gene>
<name>A0ABX1JUX4_9CELL</name>
<evidence type="ECO:0000313" key="5">
    <source>
        <dbReference type="EMBL" id="NKY38111.1"/>
    </source>
</evidence>
<keyword evidence="2" id="KW-0347">Helicase</keyword>
<evidence type="ECO:0000256" key="3">
    <source>
        <dbReference type="ARBA" id="ARBA00023204"/>
    </source>
</evidence>
<dbReference type="Proteomes" id="UP000777774">
    <property type="component" value="Unassembled WGS sequence"/>
</dbReference>
<organism evidence="5 6">
    <name type="scientific">Cellulomonas septica</name>
    <dbReference type="NCBI Taxonomy" id="285080"/>
    <lineage>
        <taxon>Bacteria</taxon>
        <taxon>Bacillati</taxon>
        <taxon>Actinomycetota</taxon>
        <taxon>Actinomycetes</taxon>
        <taxon>Micrococcales</taxon>
        <taxon>Cellulomonadaceae</taxon>
        <taxon>Cellulomonas</taxon>
    </lineage>
</organism>
<dbReference type="Gene3D" id="3.90.320.10">
    <property type="match status" value="1"/>
</dbReference>
<evidence type="ECO:0000256" key="1">
    <source>
        <dbReference type="ARBA" id="ARBA00022763"/>
    </source>
</evidence>
<keyword evidence="2" id="KW-0378">Hydrolase</keyword>